<gene>
    <name evidence="1" type="ORF">METZ01_LOCUS260030</name>
</gene>
<protein>
    <recommendedName>
        <fullName evidence="2">YqaJ viral recombinase domain-containing protein</fullName>
    </recommendedName>
</protein>
<dbReference type="EMBL" id="UINC01071914">
    <property type="protein sequence ID" value="SVC07176.1"/>
    <property type="molecule type" value="Genomic_DNA"/>
</dbReference>
<dbReference type="AlphaFoldDB" id="A0A382J5L1"/>
<dbReference type="Gene3D" id="3.90.320.10">
    <property type="match status" value="1"/>
</dbReference>
<dbReference type="InterPro" id="IPR011335">
    <property type="entry name" value="Restrct_endonuc-II-like"/>
</dbReference>
<accession>A0A382J5L1</accession>
<name>A0A382J5L1_9ZZZZ</name>
<organism evidence="1">
    <name type="scientific">marine metagenome</name>
    <dbReference type="NCBI Taxonomy" id="408172"/>
    <lineage>
        <taxon>unclassified sequences</taxon>
        <taxon>metagenomes</taxon>
        <taxon>ecological metagenomes</taxon>
    </lineage>
</organism>
<sequence>MGILLKEEVPISYEDPPISGTADGVIEFHGEKLIELKSISDAGFAYRKTYNKPKDDHIRQAQIYMKCLDLDSGFVIYENKNNQEILPIYMERDDTFIEKLFTKYRKIHKAFLDDVLPLRPYKSASSKQCMSC</sequence>
<reference evidence="1" key="1">
    <citation type="submission" date="2018-05" db="EMBL/GenBank/DDBJ databases">
        <authorList>
            <person name="Lanie J.A."/>
            <person name="Ng W.-L."/>
            <person name="Kazmierczak K.M."/>
            <person name="Andrzejewski T.M."/>
            <person name="Davidsen T.M."/>
            <person name="Wayne K.J."/>
            <person name="Tettelin H."/>
            <person name="Glass J.I."/>
            <person name="Rusch D."/>
            <person name="Podicherti R."/>
            <person name="Tsui H.-C.T."/>
            <person name="Winkler M.E."/>
        </authorList>
    </citation>
    <scope>NUCLEOTIDE SEQUENCE</scope>
</reference>
<evidence type="ECO:0008006" key="2">
    <source>
        <dbReference type="Google" id="ProtNLM"/>
    </source>
</evidence>
<dbReference type="SUPFAM" id="SSF52980">
    <property type="entry name" value="Restriction endonuclease-like"/>
    <property type="match status" value="1"/>
</dbReference>
<dbReference type="InterPro" id="IPR011604">
    <property type="entry name" value="PDDEXK-like_dom_sf"/>
</dbReference>
<evidence type="ECO:0000313" key="1">
    <source>
        <dbReference type="EMBL" id="SVC07176.1"/>
    </source>
</evidence>
<proteinExistence type="predicted"/>
<feature type="non-terminal residue" evidence="1">
    <location>
        <position position="132"/>
    </location>
</feature>